<keyword evidence="4" id="KW-1185">Reference proteome</keyword>
<feature type="transmembrane region" description="Helical" evidence="2">
    <location>
        <begin position="262"/>
        <end position="279"/>
    </location>
</feature>
<feature type="transmembrane region" description="Helical" evidence="2">
    <location>
        <begin position="100"/>
        <end position="119"/>
    </location>
</feature>
<feature type="transmembrane region" description="Helical" evidence="2">
    <location>
        <begin position="718"/>
        <end position="742"/>
    </location>
</feature>
<accession>A0ABR4NIY1</accession>
<feature type="transmembrane region" description="Helical" evidence="2">
    <location>
        <begin position="178"/>
        <end position="202"/>
    </location>
</feature>
<feature type="region of interest" description="Disordered" evidence="1">
    <location>
        <begin position="335"/>
        <end position="392"/>
    </location>
</feature>
<feature type="compositionally biased region" description="Low complexity" evidence="1">
    <location>
        <begin position="366"/>
        <end position="375"/>
    </location>
</feature>
<evidence type="ECO:0008006" key="5">
    <source>
        <dbReference type="Google" id="ProtNLM"/>
    </source>
</evidence>
<sequence>MIPLGCPSDIFFKRGGLNNGRLFTAHLTYSIIMVGLGLQDVVKSLFLIVSSRKAWNTTLFRLAAINWIFVLSYVVVLLVFLDLHISLYSVDIIWYKQRFIFWMCASALTSVTLYTIMLMRVRLLFDRTSAGFVPLVILGVITMLCSLAFSAAGIHRAIEYTGSINDAEDALNDTLVNLLGGVSRAAQGIFTSSCSILFLHSISKAFGLSKLDLFSEIFTRSDGFRFLLIISLCMFAAATQIYQTIKGPQNYIVYLSTYTDSWLFPLELYTFLSTSYVSAKDLVVKAKEIADRTKSSTNDSKSVPGIRVNTAVPPLPNEGYPVIVARSGSVKAANYRPSDGFDDNSGSPSGSARPLHISTAVGQGDPRMPQASPAAPRSPAPRSPGSPVAGTGAAYRVYDDAMSYDPPVFGQAASSDEIDDAQYFAVPLRTGQTSRVGAHAGTQEIRDTMQTQGTAEYAIVSAYAADPDPLPEMPAMRVPEPPRSPAAAHPGAIPATSPLAYGAAKPSASASADGSRTVAAIASQALPVDERRESKPLPHRPFSMFTDTDSVSTDPIPLMPMPPPGQSTPLMRQLSGSQRSQQADTFAGAEPRYVTHQPPKPQQSQRQRQRRPTITNPDGIPLTQIASRGRHVALFLLTNRKTWGTPLVKAAIVCWAAIVVQLSCFMVLFDWRISPFAITQDWYLARFIALVLGNIVSGVCLWSILIARMGIVFPTRSFGFIISAVLGCLTIAGNIAFGYVAVRACVDGLANIANITQTHDLLKDPFVSAIMAGYHAIMAVFSITCSVMFLYSIAKSVGIKDSTFATEMAEYEAMTPNSNFVSYTSLYIDAWLYPLQLSAFLLTSYVSPRQLVAQHAKSRSGGSGPSVAAGRNGLTAGAPSHAGAYTGRVRFEDVGGAKAATAPKGGVSGSLGDKISSRASETATYGSHAGVHYEAHSVAAPSTAFRPDSFFNQHSFASY</sequence>
<evidence type="ECO:0000313" key="4">
    <source>
        <dbReference type="Proteomes" id="UP001527925"/>
    </source>
</evidence>
<protein>
    <recommendedName>
        <fullName evidence="5">Transmembrane protein</fullName>
    </recommendedName>
</protein>
<feature type="transmembrane region" description="Helical" evidence="2">
    <location>
        <begin position="20"/>
        <end position="38"/>
    </location>
</feature>
<feature type="transmembrane region" description="Helical" evidence="2">
    <location>
        <begin position="766"/>
        <end position="791"/>
    </location>
</feature>
<feature type="transmembrane region" description="Helical" evidence="2">
    <location>
        <begin position="650"/>
        <end position="671"/>
    </location>
</feature>
<reference evidence="3 4" key="1">
    <citation type="submission" date="2023-09" db="EMBL/GenBank/DDBJ databases">
        <title>Pangenome analysis of Batrachochytrium dendrobatidis and related Chytrids.</title>
        <authorList>
            <person name="Yacoub M.N."/>
            <person name="Stajich J.E."/>
            <person name="James T.Y."/>
        </authorList>
    </citation>
    <scope>NUCLEOTIDE SEQUENCE [LARGE SCALE GENOMIC DNA]</scope>
    <source>
        <strain evidence="3 4">JEL0888</strain>
    </source>
</reference>
<keyword evidence="2" id="KW-0472">Membrane</keyword>
<feature type="compositionally biased region" description="Pro residues" evidence="1">
    <location>
        <begin position="557"/>
        <end position="566"/>
    </location>
</feature>
<feature type="transmembrane region" description="Helical" evidence="2">
    <location>
        <begin position="59"/>
        <end position="80"/>
    </location>
</feature>
<evidence type="ECO:0000256" key="1">
    <source>
        <dbReference type="SAM" id="MobiDB-lite"/>
    </source>
</evidence>
<organism evidence="3 4">
    <name type="scientific">Polyrhizophydium stewartii</name>
    <dbReference type="NCBI Taxonomy" id="2732419"/>
    <lineage>
        <taxon>Eukaryota</taxon>
        <taxon>Fungi</taxon>
        <taxon>Fungi incertae sedis</taxon>
        <taxon>Chytridiomycota</taxon>
        <taxon>Chytridiomycota incertae sedis</taxon>
        <taxon>Chytridiomycetes</taxon>
        <taxon>Rhizophydiales</taxon>
        <taxon>Rhizophydiales incertae sedis</taxon>
        <taxon>Polyrhizophydium</taxon>
    </lineage>
</organism>
<comment type="caution">
    <text evidence="3">The sequence shown here is derived from an EMBL/GenBank/DDBJ whole genome shotgun (WGS) entry which is preliminary data.</text>
</comment>
<dbReference type="Proteomes" id="UP001527925">
    <property type="component" value="Unassembled WGS sequence"/>
</dbReference>
<dbReference type="EMBL" id="JADGIZ020000003">
    <property type="protein sequence ID" value="KAL2919424.1"/>
    <property type="molecule type" value="Genomic_DNA"/>
</dbReference>
<feature type="region of interest" description="Disordered" evidence="1">
    <location>
        <begin position="523"/>
        <end position="622"/>
    </location>
</feature>
<evidence type="ECO:0000313" key="3">
    <source>
        <dbReference type="EMBL" id="KAL2919424.1"/>
    </source>
</evidence>
<gene>
    <name evidence="3" type="ORF">HK105_201069</name>
</gene>
<name>A0ABR4NIY1_9FUNG</name>
<feature type="compositionally biased region" description="Polar residues" evidence="1">
    <location>
        <begin position="567"/>
        <end position="584"/>
    </location>
</feature>
<proteinExistence type="predicted"/>
<feature type="transmembrane region" description="Helical" evidence="2">
    <location>
        <begin position="131"/>
        <end position="158"/>
    </location>
</feature>
<keyword evidence="2" id="KW-0812">Transmembrane</keyword>
<feature type="transmembrane region" description="Helical" evidence="2">
    <location>
        <begin position="223"/>
        <end position="242"/>
    </location>
</feature>
<evidence type="ECO:0000256" key="2">
    <source>
        <dbReference type="SAM" id="Phobius"/>
    </source>
</evidence>
<keyword evidence="2" id="KW-1133">Transmembrane helix</keyword>
<feature type="transmembrane region" description="Helical" evidence="2">
    <location>
        <begin position="683"/>
        <end position="706"/>
    </location>
</feature>